<dbReference type="HOGENOM" id="CLU_068848_0_1_4"/>
<feature type="compositionally biased region" description="Basic residues" evidence="1">
    <location>
        <begin position="308"/>
        <end position="318"/>
    </location>
</feature>
<dbReference type="eggNOG" id="COG5281">
    <property type="taxonomic scope" value="Bacteria"/>
</dbReference>
<reference evidence="3" key="1">
    <citation type="submission" date="2006-02" db="EMBL/GenBank/DDBJ databases">
        <title>Complete sequence of chromosome of Rhodoferax ferrireducens DSM 15236.</title>
        <authorList>
            <person name="Copeland A."/>
            <person name="Lucas S."/>
            <person name="Lapidus A."/>
            <person name="Barry K."/>
            <person name="Detter J.C."/>
            <person name="Glavina del Rio T."/>
            <person name="Hammon N."/>
            <person name="Israni S."/>
            <person name="Pitluck S."/>
            <person name="Brettin T."/>
            <person name="Bruce D."/>
            <person name="Han C."/>
            <person name="Tapia R."/>
            <person name="Gilna P."/>
            <person name="Kiss H."/>
            <person name="Schmutz J."/>
            <person name="Larimer F."/>
            <person name="Land M."/>
            <person name="Kyrpides N."/>
            <person name="Ivanova N."/>
            <person name="Richardson P."/>
        </authorList>
    </citation>
    <scope>NUCLEOTIDE SEQUENCE [LARGE SCALE GENOMIC DNA]</scope>
    <source>
        <strain evidence="3">ATCC BAA-621 / DSM 15236 / T118</strain>
    </source>
</reference>
<dbReference type="STRING" id="338969.Rfer_1584"/>
<protein>
    <submittedName>
        <fullName evidence="2">Uncharacterized protein</fullName>
    </submittedName>
</protein>
<organism evidence="2 3">
    <name type="scientific">Albidiferax ferrireducens (strain ATCC BAA-621 / DSM 15236 / T118)</name>
    <name type="common">Rhodoferax ferrireducens</name>
    <dbReference type="NCBI Taxonomy" id="338969"/>
    <lineage>
        <taxon>Bacteria</taxon>
        <taxon>Pseudomonadati</taxon>
        <taxon>Pseudomonadota</taxon>
        <taxon>Betaproteobacteria</taxon>
        <taxon>Burkholderiales</taxon>
        <taxon>Comamonadaceae</taxon>
        <taxon>Rhodoferax</taxon>
    </lineage>
</organism>
<sequence length="318" mass="34271">MNKLSPAAACAEPPAAGLPEPALAAQAMARVLQPLARLMIDHGLQLPSMVELLKNELVQQAAAAYGLADKGSSDSRIALLTGVHRKDVKRLREAPVSPSTAVPLVPVAASVVARWISEPRFLNIDQTARPLARTPRRRGAGEPDFTTLVAEVSRDVGARAVLDELVRLGVVELREDGYVALKTSGFVPHEGLQESFHFLAANVSEHLATAVHNLAPDRQGPLMLEQSAFSQDLSAEQAGQLQQQARRLWASSLRQFLQTATVAEQRSQADAGPKHRIRFGVYFHDALQDAQGATAPEAPLGAKPAIKVARKYKRKPSP</sequence>
<evidence type="ECO:0000256" key="1">
    <source>
        <dbReference type="SAM" id="MobiDB-lite"/>
    </source>
</evidence>
<evidence type="ECO:0000313" key="2">
    <source>
        <dbReference type="EMBL" id="ABD69316.1"/>
    </source>
</evidence>
<dbReference type="EMBL" id="CP000267">
    <property type="protein sequence ID" value="ABD69316.1"/>
    <property type="molecule type" value="Genomic_DNA"/>
</dbReference>
<accession>Q21Y37</accession>
<gene>
    <name evidence="2" type="ordered locus">Rfer_1584</name>
</gene>
<keyword evidence="3" id="KW-1185">Reference proteome</keyword>
<proteinExistence type="predicted"/>
<dbReference type="Pfam" id="PF20112">
    <property type="entry name" value="DUF6502"/>
    <property type="match status" value="1"/>
</dbReference>
<dbReference type="OrthoDB" id="6356376at2"/>
<evidence type="ECO:0000313" key="3">
    <source>
        <dbReference type="Proteomes" id="UP000008332"/>
    </source>
</evidence>
<name>Q21Y37_ALBFT</name>
<dbReference type="RefSeq" id="WP_011463884.1">
    <property type="nucleotide sequence ID" value="NC_007908.1"/>
</dbReference>
<feature type="region of interest" description="Disordered" evidence="1">
    <location>
        <begin position="294"/>
        <end position="318"/>
    </location>
</feature>
<dbReference type="KEGG" id="rfr:Rfer_1584"/>
<dbReference type="AlphaFoldDB" id="Q21Y37"/>
<dbReference type="Proteomes" id="UP000008332">
    <property type="component" value="Chromosome"/>
</dbReference>
<dbReference type="InterPro" id="IPR045445">
    <property type="entry name" value="DUF6502"/>
</dbReference>